<gene>
    <name evidence="3" type="ORF">FMAN_02377</name>
</gene>
<feature type="region of interest" description="Disordered" evidence="1">
    <location>
        <begin position="68"/>
        <end position="89"/>
    </location>
</feature>
<evidence type="ECO:0000313" key="4">
    <source>
        <dbReference type="Proteomes" id="UP000184255"/>
    </source>
</evidence>
<comment type="caution">
    <text evidence="3">The sequence shown here is derived from an EMBL/GenBank/DDBJ whole genome shotgun (WGS) entry which is preliminary data.</text>
</comment>
<evidence type="ECO:0000256" key="2">
    <source>
        <dbReference type="SAM" id="Phobius"/>
    </source>
</evidence>
<organism evidence="3 4">
    <name type="scientific">Fusarium mangiferae</name>
    <name type="common">Mango malformation disease fungus</name>
    <dbReference type="NCBI Taxonomy" id="192010"/>
    <lineage>
        <taxon>Eukaryota</taxon>
        <taxon>Fungi</taxon>
        <taxon>Dikarya</taxon>
        <taxon>Ascomycota</taxon>
        <taxon>Pezizomycotina</taxon>
        <taxon>Sordariomycetes</taxon>
        <taxon>Hypocreomycetidae</taxon>
        <taxon>Hypocreales</taxon>
        <taxon>Nectriaceae</taxon>
        <taxon>Fusarium</taxon>
        <taxon>Fusarium fujikuroi species complex</taxon>
    </lineage>
</organism>
<keyword evidence="4" id="KW-1185">Reference proteome</keyword>
<protein>
    <submittedName>
        <fullName evidence="3">Uncharacterized protein</fullName>
    </submittedName>
</protein>
<keyword evidence="2" id="KW-1133">Transmembrane helix</keyword>
<evidence type="ECO:0000256" key="1">
    <source>
        <dbReference type="SAM" id="MobiDB-lite"/>
    </source>
</evidence>
<dbReference type="AlphaFoldDB" id="A0A1L7TVZ4"/>
<dbReference type="RefSeq" id="XP_041685861.1">
    <property type="nucleotide sequence ID" value="XM_041835725.1"/>
</dbReference>
<name>A0A1L7TVZ4_FUSMA</name>
<proteinExistence type="predicted"/>
<feature type="transmembrane region" description="Helical" evidence="2">
    <location>
        <begin position="20"/>
        <end position="47"/>
    </location>
</feature>
<dbReference type="GeneID" id="65081648"/>
<accession>A0A1L7TVZ4</accession>
<evidence type="ECO:0000313" key="3">
    <source>
        <dbReference type="EMBL" id="CVK99537.1"/>
    </source>
</evidence>
<sequence length="275" mass="30513">MTAMLSGIRIRDGVVATKHFVCNLDAVSLVLLTVTLVAFLVPVLILFPPVPVDCSDVLRQTHSRAGEALRDMDIGPGRSPDRRLPGAEPERKQAVAQSLRIFPVQSCRGIELERDGASFKHSEFDLLYTLARRDSEAGQKDVWQAISHEHFPLLANIEVDLWIPDPDKTSRLLGHIEGSFLVLRFPWTDSGLQGILQQVVAKISHGLKATPEKEFLLPVSFPNEGEIRARGYSFTEVKIGGKNTMGLNMDVELPAELARYLGAKQQIGIFRVEQL</sequence>
<dbReference type="Proteomes" id="UP000184255">
    <property type="component" value="Unassembled WGS sequence"/>
</dbReference>
<reference evidence="4" key="1">
    <citation type="journal article" date="2016" name="Genome Biol. Evol.">
        <title>Comparative 'omics' of the Fusarium fujikuroi species complex highlights differences in genetic potential and metabolite synthesis.</title>
        <authorList>
            <person name="Niehaus E.-M."/>
            <person name="Muensterkoetter M."/>
            <person name="Proctor R.H."/>
            <person name="Brown D.W."/>
            <person name="Sharon A."/>
            <person name="Idan Y."/>
            <person name="Oren-Young L."/>
            <person name="Sieber C.M."/>
            <person name="Novak O."/>
            <person name="Pencik A."/>
            <person name="Tarkowska D."/>
            <person name="Hromadova K."/>
            <person name="Freeman S."/>
            <person name="Maymon M."/>
            <person name="Elazar M."/>
            <person name="Youssef S.A."/>
            <person name="El-Shabrawy E.S.M."/>
            <person name="Shalaby A.B.A."/>
            <person name="Houterman P."/>
            <person name="Brock N.L."/>
            <person name="Burkhardt I."/>
            <person name="Tsavkelova E.A."/>
            <person name="Dickschat J.S."/>
            <person name="Galuszka P."/>
            <person name="Gueldener U."/>
            <person name="Tudzynski B."/>
        </authorList>
    </citation>
    <scope>NUCLEOTIDE SEQUENCE [LARGE SCALE GENOMIC DNA]</scope>
    <source>
        <strain evidence="4">MRC7560</strain>
    </source>
</reference>
<dbReference type="VEuPathDB" id="FungiDB:FMAN_02377"/>
<keyword evidence="2" id="KW-0472">Membrane</keyword>
<keyword evidence="2" id="KW-0812">Transmembrane</keyword>
<dbReference type="EMBL" id="FCQH01000010">
    <property type="protein sequence ID" value="CVK99537.1"/>
    <property type="molecule type" value="Genomic_DNA"/>
</dbReference>